<accession>A0A6P6YEJ0</accession>
<dbReference type="OMA" id="KPQNRDR"/>
<comment type="subcellular location">
    <subcellularLocation>
        <location evidence="1 7">Nucleus</location>
    </subcellularLocation>
</comment>
<sequence>MANKTVKDAITVHGTNPQYLIEKIIRTRIYECRYWKEECFGLSAELVVDKGTELRYIGGSYGGNIKTTPFLCLTLKLLQIQPEKDIIIEFIRQENFKYVRALGAFYLRLIGNSLDIYKYLEPLYNDYRKLRRMTKMGTFDIVYMDEFIDLLLREDRVFDIILPRLTKRFVHEENGELTKRISLIEEDLDLDANNDDDDDDKNDSDKNASLDSDDDDRNRKKRRSRTPERYRSHHDDDDDRRRRRNHQSSPSTSSHRRYNHDNDDDRQSHGHHHSRRQRSSSRDRRHNRRSRTPDEKSSNRQRDHRKDKRKDYEQPEKSKEPKNETDEIAEMNALRAKLGLKPLRP</sequence>
<dbReference type="OrthoDB" id="190958at2759"/>
<evidence type="ECO:0000256" key="6">
    <source>
        <dbReference type="ARBA" id="ARBA00023242"/>
    </source>
</evidence>
<organism evidence="9 10">
    <name type="scientific">Dermatophagoides pteronyssinus</name>
    <name type="common">European house dust mite</name>
    <dbReference type="NCBI Taxonomy" id="6956"/>
    <lineage>
        <taxon>Eukaryota</taxon>
        <taxon>Metazoa</taxon>
        <taxon>Ecdysozoa</taxon>
        <taxon>Arthropoda</taxon>
        <taxon>Chelicerata</taxon>
        <taxon>Arachnida</taxon>
        <taxon>Acari</taxon>
        <taxon>Acariformes</taxon>
        <taxon>Sarcoptiformes</taxon>
        <taxon>Astigmata</taxon>
        <taxon>Psoroptidia</taxon>
        <taxon>Analgoidea</taxon>
        <taxon>Pyroglyphidae</taxon>
        <taxon>Dermatophagoidinae</taxon>
        <taxon>Dermatophagoides</taxon>
    </lineage>
</organism>
<evidence type="ECO:0000256" key="8">
    <source>
        <dbReference type="SAM" id="MobiDB-lite"/>
    </source>
</evidence>
<evidence type="ECO:0000313" key="9">
    <source>
        <dbReference type="Proteomes" id="UP000515146"/>
    </source>
</evidence>
<keyword evidence="5 7" id="KW-0508">mRNA splicing</keyword>
<dbReference type="AlphaFoldDB" id="A0A6P6YEJ0"/>
<reference evidence="10" key="1">
    <citation type="submission" date="2025-08" db="UniProtKB">
        <authorList>
            <consortium name="RefSeq"/>
        </authorList>
    </citation>
    <scope>IDENTIFICATION</scope>
    <source>
        <strain evidence="10">Airmid</strain>
    </source>
</reference>
<evidence type="ECO:0000256" key="4">
    <source>
        <dbReference type="ARBA" id="ARBA00022728"/>
    </source>
</evidence>
<evidence type="ECO:0000256" key="2">
    <source>
        <dbReference type="ARBA" id="ARBA00006164"/>
    </source>
</evidence>
<evidence type="ECO:0000313" key="10">
    <source>
        <dbReference type="RefSeq" id="XP_027203692.1"/>
    </source>
</evidence>
<keyword evidence="3 7" id="KW-0507">mRNA processing</keyword>
<dbReference type="KEGG" id="dpte:113797501"/>
<gene>
    <name evidence="10" type="primary">LOC113797501</name>
</gene>
<dbReference type="GO" id="GO:0005681">
    <property type="term" value="C:spliceosomal complex"/>
    <property type="evidence" value="ECO:0007669"/>
    <property type="project" value="UniProtKB-KW"/>
</dbReference>
<dbReference type="RefSeq" id="XP_027203692.1">
    <property type="nucleotide sequence ID" value="XM_027347891.1"/>
</dbReference>
<evidence type="ECO:0000256" key="5">
    <source>
        <dbReference type="ARBA" id="ARBA00023187"/>
    </source>
</evidence>
<protein>
    <recommendedName>
        <fullName evidence="7">Pre-mRNA-splicing factor 38</fullName>
    </recommendedName>
</protein>
<evidence type="ECO:0000256" key="7">
    <source>
        <dbReference type="RuleBase" id="RU367025"/>
    </source>
</evidence>
<dbReference type="GO" id="GO:0000398">
    <property type="term" value="P:mRNA splicing, via spliceosome"/>
    <property type="evidence" value="ECO:0007669"/>
    <property type="project" value="UniProtKB-UniRule"/>
</dbReference>
<feature type="compositionally biased region" description="Basic and acidic residues" evidence="8">
    <location>
        <begin position="225"/>
        <end position="235"/>
    </location>
</feature>
<feature type="compositionally biased region" description="Basic and acidic residues" evidence="8">
    <location>
        <begin position="259"/>
        <end position="268"/>
    </location>
</feature>
<dbReference type="CTD" id="35934"/>
<feature type="compositionally biased region" description="Acidic residues" evidence="8">
    <location>
        <begin position="192"/>
        <end position="202"/>
    </location>
</feature>
<dbReference type="Proteomes" id="UP000515146">
    <property type="component" value="Unplaced"/>
</dbReference>
<feature type="compositionally biased region" description="Basic and acidic residues" evidence="8">
    <location>
        <begin position="309"/>
        <end position="325"/>
    </location>
</feature>
<proteinExistence type="inferred from homology"/>
<comment type="similarity">
    <text evidence="2 7">Belongs to the PRP38 family.</text>
</comment>
<dbReference type="FunCoup" id="A0A6P6YEJ0">
    <property type="interactions" value="1338"/>
</dbReference>
<name>A0A6P6YEJ0_DERPT</name>
<dbReference type="PANTHER" id="PTHR23142">
    <property type="entry name" value="PRE-MRNA-SPLICING FACTOR 38A-RELATED"/>
    <property type="match status" value="1"/>
</dbReference>
<comment type="function">
    <text evidence="7">Required for pre-mRNA splicing.</text>
</comment>
<evidence type="ECO:0000256" key="1">
    <source>
        <dbReference type="ARBA" id="ARBA00004123"/>
    </source>
</evidence>
<keyword evidence="6 7" id="KW-0539">Nucleus</keyword>
<feature type="compositionally biased region" description="Basic residues" evidence="8">
    <location>
        <begin position="269"/>
        <end position="290"/>
    </location>
</feature>
<feature type="region of interest" description="Disordered" evidence="8">
    <location>
        <begin position="192"/>
        <end position="345"/>
    </location>
</feature>
<evidence type="ECO:0000256" key="3">
    <source>
        <dbReference type="ARBA" id="ARBA00022664"/>
    </source>
</evidence>
<keyword evidence="4 7" id="KW-0747">Spliceosome</keyword>
<dbReference type="Pfam" id="PF03371">
    <property type="entry name" value="PRP38"/>
    <property type="match status" value="1"/>
</dbReference>
<feature type="compositionally biased region" description="Basic and acidic residues" evidence="8">
    <location>
        <begin position="291"/>
        <end position="301"/>
    </location>
</feature>
<dbReference type="InParanoid" id="A0A6P6YEJ0"/>
<keyword evidence="9" id="KW-1185">Reference proteome</keyword>
<dbReference type="InterPro" id="IPR005037">
    <property type="entry name" value="PRP38"/>
</dbReference>